<dbReference type="InterPro" id="IPR000609">
    <property type="entry name" value="7TM_GPCR_serpentine_rcpt_Srg"/>
</dbReference>
<feature type="transmembrane region" description="Helical" evidence="6">
    <location>
        <begin position="85"/>
        <end position="106"/>
    </location>
</feature>
<dbReference type="SUPFAM" id="SSF81321">
    <property type="entry name" value="Family A G protein-coupled receptor-like"/>
    <property type="match status" value="1"/>
</dbReference>
<dbReference type="GO" id="GO:0016020">
    <property type="term" value="C:membrane"/>
    <property type="evidence" value="ECO:0007669"/>
    <property type="project" value="UniProtKB-SubCell"/>
</dbReference>
<feature type="transmembrane region" description="Helical" evidence="6">
    <location>
        <begin position="255"/>
        <end position="273"/>
    </location>
</feature>
<dbReference type="GO" id="GO:0004888">
    <property type="term" value="F:transmembrane signaling receptor activity"/>
    <property type="evidence" value="ECO:0007669"/>
    <property type="project" value="InterPro"/>
</dbReference>
<keyword evidence="5 6" id="KW-0472">Membrane</keyword>
<comment type="caution">
    <text evidence="7">The sequence shown here is derived from an EMBL/GenBank/DDBJ whole genome shotgun (WGS) entry which is preliminary data.</text>
</comment>
<dbReference type="GO" id="GO:0007606">
    <property type="term" value="P:sensory perception of chemical stimulus"/>
    <property type="evidence" value="ECO:0007669"/>
    <property type="project" value="UniProtKB-UniRule"/>
</dbReference>
<dbReference type="Gene3D" id="1.20.1070.10">
    <property type="entry name" value="Rhodopsin 7-helix transmembrane proteins"/>
    <property type="match status" value="1"/>
</dbReference>
<name>A0AAD4MV17_9BILA</name>
<evidence type="ECO:0000256" key="5">
    <source>
        <dbReference type="ARBA" id="ARBA00023136"/>
    </source>
</evidence>
<evidence type="ECO:0000256" key="1">
    <source>
        <dbReference type="ARBA" id="ARBA00004141"/>
    </source>
</evidence>
<keyword evidence="4 6" id="KW-1133">Transmembrane helix</keyword>
<dbReference type="Pfam" id="PF02118">
    <property type="entry name" value="Srg"/>
    <property type="match status" value="1"/>
</dbReference>
<dbReference type="PANTHER" id="PTHR31552">
    <property type="entry name" value="SERPENTINE RECEPTOR CLASS GAMMA"/>
    <property type="match status" value="1"/>
</dbReference>
<keyword evidence="8" id="KW-1185">Reference proteome</keyword>
<dbReference type="EMBL" id="JAKKPZ010000097">
    <property type="protein sequence ID" value="KAI1702547.1"/>
    <property type="molecule type" value="Genomic_DNA"/>
</dbReference>
<feature type="transmembrane region" description="Helical" evidence="6">
    <location>
        <begin position="41"/>
        <end position="65"/>
    </location>
</feature>
<keyword evidence="3 6" id="KW-0812">Transmembrane</keyword>
<gene>
    <name evidence="7" type="ORF">DdX_15446</name>
</gene>
<feature type="transmembrane region" description="Helical" evidence="6">
    <location>
        <begin position="214"/>
        <end position="235"/>
    </location>
</feature>
<evidence type="ECO:0000313" key="7">
    <source>
        <dbReference type="EMBL" id="KAI1702547.1"/>
    </source>
</evidence>
<comment type="subcellular location">
    <subcellularLocation>
        <location evidence="1">Membrane</location>
        <topology evidence="1">Multi-pass membrane protein</topology>
    </subcellularLocation>
</comment>
<proteinExistence type="inferred from homology"/>
<feature type="transmembrane region" description="Helical" evidence="6">
    <location>
        <begin position="6"/>
        <end position="29"/>
    </location>
</feature>
<organism evidence="7 8">
    <name type="scientific">Ditylenchus destructor</name>
    <dbReference type="NCBI Taxonomy" id="166010"/>
    <lineage>
        <taxon>Eukaryota</taxon>
        <taxon>Metazoa</taxon>
        <taxon>Ecdysozoa</taxon>
        <taxon>Nematoda</taxon>
        <taxon>Chromadorea</taxon>
        <taxon>Rhabditida</taxon>
        <taxon>Tylenchina</taxon>
        <taxon>Tylenchomorpha</taxon>
        <taxon>Sphaerularioidea</taxon>
        <taxon>Anguinidae</taxon>
        <taxon>Anguininae</taxon>
        <taxon>Ditylenchus</taxon>
    </lineage>
</organism>
<evidence type="ECO:0000256" key="6">
    <source>
        <dbReference type="RuleBase" id="RU280813"/>
    </source>
</evidence>
<evidence type="ECO:0000313" key="8">
    <source>
        <dbReference type="Proteomes" id="UP001201812"/>
    </source>
</evidence>
<dbReference type="PANTHER" id="PTHR31552:SF8">
    <property type="entry name" value="SERPENTINE RECEPTOR CLASS GAMMA"/>
    <property type="match status" value="1"/>
</dbReference>
<feature type="transmembrane region" description="Helical" evidence="6">
    <location>
        <begin position="127"/>
        <end position="146"/>
    </location>
</feature>
<dbReference type="AlphaFoldDB" id="A0AAD4MV17"/>
<feature type="transmembrane region" description="Helical" evidence="6">
    <location>
        <begin position="166"/>
        <end position="193"/>
    </location>
</feature>
<dbReference type="Proteomes" id="UP001201812">
    <property type="component" value="Unassembled WGS sequence"/>
</dbReference>
<evidence type="ECO:0000256" key="4">
    <source>
        <dbReference type="ARBA" id="ARBA00022989"/>
    </source>
</evidence>
<protein>
    <recommendedName>
        <fullName evidence="6">Serpentine receptor class gamma</fullName>
    </recommendedName>
</protein>
<sequence length="314" mass="35874">MSPEAWTWLQLGVESPFVLFHISVLWLISRSISRKDPNFKTYFYTLYCYSSVADLGSYVASIFTFRLARIGMTPKVILDFPVGNLVMFFARYCSYFQFVAHTAIAINRYYAIAHPVNGIKFKKWQKTAIYLLLFLLPIPGAATRLLGKMEAKPTLVPNVFVVAYNAAWITVAGSTAYTVYSTIASAVSIGFELRTFVIYYSMNLDIRRNRRDDYRLLVYAVTQFVTQFLLTLQQIAQALTASMGLNELRSSVQEFYPYLNDLLCLSAPVCLVISSRAFRRRYLEAFGLYHKKMRVTPVSTRVSHTTNITSLKQS</sequence>
<evidence type="ECO:0000256" key="3">
    <source>
        <dbReference type="ARBA" id="ARBA00022692"/>
    </source>
</evidence>
<reference evidence="7" key="1">
    <citation type="submission" date="2022-01" db="EMBL/GenBank/DDBJ databases">
        <title>Genome Sequence Resource for Two Populations of Ditylenchus destructor, the Migratory Endoparasitic Phytonematode.</title>
        <authorList>
            <person name="Zhang H."/>
            <person name="Lin R."/>
            <person name="Xie B."/>
        </authorList>
    </citation>
    <scope>NUCLEOTIDE SEQUENCE</scope>
    <source>
        <strain evidence="7">BazhouSP</strain>
    </source>
</reference>
<accession>A0AAD4MV17</accession>
<evidence type="ECO:0000256" key="2">
    <source>
        <dbReference type="ARBA" id="ARBA00005692"/>
    </source>
</evidence>
<comment type="similarity">
    <text evidence="2 6">Belongs to the nematode receptor-like protein srg family.</text>
</comment>